<organism evidence="3 5">
    <name type="scientific">Streptomyces antibioticus</name>
    <dbReference type="NCBI Taxonomy" id="1890"/>
    <lineage>
        <taxon>Bacteria</taxon>
        <taxon>Bacillati</taxon>
        <taxon>Actinomycetota</taxon>
        <taxon>Actinomycetes</taxon>
        <taxon>Kitasatosporales</taxon>
        <taxon>Streptomycetaceae</taxon>
        <taxon>Streptomyces</taxon>
    </lineage>
</organism>
<sequence>MQPHFHFGLHPEHGVVARATAAITPHLADWYLQHEQFEPVPGRPDLYRLTRPDQDLRRRARQTVHDLRRHGFTVHADLSLDPAVTAAPPCPAQTNCLAERRARIAQAASARSPQHRAGASPQVTAPAMPSAVTRSSTVARTR</sequence>
<evidence type="ECO:0000313" key="4">
    <source>
        <dbReference type="Proteomes" id="UP000190306"/>
    </source>
</evidence>
<dbReference type="Proteomes" id="UP000190306">
    <property type="component" value="Chromosome"/>
</dbReference>
<name>A0AAE7CIY9_STRAT</name>
<evidence type="ECO:0000313" key="5">
    <source>
        <dbReference type="Proteomes" id="UP000502504"/>
    </source>
</evidence>
<dbReference type="EMBL" id="LHQL01000001">
    <property type="protein sequence ID" value="OOQ55342.1"/>
    <property type="molecule type" value="Genomic_DNA"/>
</dbReference>
<feature type="compositionally biased region" description="Polar residues" evidence="1">
    <location>
        <begin position="132"/>
        <end position="142"/>
    </location>
</feature>
<keyword evidence="4" id="KW-1185">Reference proteome</keyword>
<evidence type="ECO:0000313" key="3">
    <source>
        <dbReference type="EMBL" id="QIT42981.1"/>
    </source>
</evidence>
<proteinExistence type="predicted"/>
<dbReference type="Proteomes" id="UP000502504">
    <property type="component" value="Chromosome"/>
</dbReference>
<accession>A0AAE7CIY9</accession>
<feature type="region of interest" description="Disordered" evidence="1">
    <location>
        <begin position="104"/>
        <end position="142"/>
    </location>
</feature>
<evidence type="ECO:0000313" key="2">
    <source>
        <dbReference type="EMBL" id="OOQ55342.1"/>
    </source>
</evidence>
<dbReference type="AlphaFoldDB" id="A0AAE7CIY9"/>
<protein>
    <submittedName>
        <fullName evidence="3">Uncharacterized protein</fullName>
    </submittedName>
</protein>
<dbReference type="RefSeq" id="WP_078632593.1">
    <property type="nucleotide sequence ID" value="NZ_CM007717.1"/>
</dbReference>
<dbReference type="EMBL" id="CP050692">
    <property type="protein sequence ID" value="QIT42981.1"/>
    <property type="molecule type" value="Genomic_DNA"/>
</dbReference>
<reference evidence="3 5" key="2">
    <citation type="submission" date="2020-03" db="EMBL/GenBank/DDBJ databases">
        <title>Is there a link between lipid content and antibiotic production in Streptomyces?</title>
        <authorList>
            <person name="David M."/>
            <person name="Lejeune C."/>
            <person name="Abreu S."/>
            <person name="Thibessard A."/>
            <person name="Leblond P."/>
            <person name="Chaminade P."/>
            <person name="Virolle M.-J."/>
        </authorList>
    </citation>
    <scope>NUCLEOTIDE SEQUENCE [LARGE SCALE GENOMIC DNA]</scope>
    <source>
        <strain evidence="3 5">DSM 41481</strain>
    </source>
</reference>
<evidence type="ECO:0000256" key="1">
    <source>
        <dbReference type="SAM" id="MobiDB-lite"/>
    </source>
</evidence>
<gene>
    <name evidence="2" type="ORF">AFM16_04905</name>
    <name evidence="3" type="ORF">HCX60_05115</name>
</gene>
<reference evidence="2 4" key="1">
    <citation type="submission" date="2015-07" db="EMBL/GenBank/DDBJ databases">
        <title>Draft Genome Sequence of Streptomyces antibioticus, IMRU 3720 reveals insights in the evolution of actinomycin biosynthetic gene clusters in Streptomyces.</title>
        <authorList>
            <person name="Crnovcic I."/>
            <person name="Ruckert C."/>
            <person name="Kalinowksi J."/>
            <person name="Keller U."/>
        </authorList>
    </citation>
    <scope>NUCLEOTIDE SEQUENCE [LARGE SCALE GENOMIC DNA]</scope>
    <source>
        <strain evidence="2 4">DSM 41481</strain>
    </source>
</reference>